<organism evidence="1">
    <name type="scientific">marine sediment metagenome</name>
    <dbReference type="NCBI Taxonomy" id="412755"/>
    <lineage>
        <taxon>unclassified sequences</taxon>
        <taxon>metagenomes</taxon>
        <taxon>ecological metagenomes</taxon>
    </lineage>
</organism>
<evidence type="ECO:0000313" key="1">
    <source>
        <dbReference type="EMBL" id="GAH83638.1"/>
    </source>
</evidence>
<proteinExistence type="predicted"/>
<gene>
    <name evidence="1" type="ORF">S03H2_65058</name>
</gene>
<feature type="non-terminal residue" evidence="1">
    <location>
        <position position="44"/>
    </location>
</feature>
<protein>
    <recommendedName>
        <fullName evidence="2">Amidohydrolase-related domain-containing protein</fullName>
    </recommendedName>
</protein>
<dbReference type="Gene3D" id="2.30.40.10">
    <property type="entry name" value="Urease, subunit C, domain 1"/>
    <property type="match status" value="1"/>
</dbReference>
<dbReference type="EMBL" id="BARU01042325">
    <property type="protein sequence ID" value="GAH83638.1"/>
    <property type="molecule type" value="Genomic_DNA"/>
</dbReference>
<dbReference type="SUPFAM" id="SSF51338">
    <property type="entry name" value="Composite domain of metallo-dependent hydrolases"/>
    <property type="match status" value="1"/>
</dbReference>
<dbReference type="InterPro" id="IPR011059">
    <property type="entry name" value="Metal-dep_hydrolase_composite"/>
</dbReference>
<evidence type="ECO:0008006" key="2">
    <source>
        <dbReference type="Google" id="ProtNLM"/>
    </source>
</evidence>
<reference evidence="1" key="1">
    <citation type="journal article" date="2014" name="Front. Microbiol.">
        <title>High frequency of phylogenetically diverse reductive dehalogenase-homologous genes in deep subseafloor sedimentary metagenomes.</title>
        <authorList>
            <person name="Kawai M."/>
            <person name="Futagami T."/>
            <person name="Toyoda A."/>
            <person name="Takaki Y."/>
            <person name="Nishi S."/>
            <person name="Hori S."/>
            <person name="Arai W."/>
            <person name="Tsubouchi T."/>
            <person name="Morono Y."/>
            <person name="Uchiyama I."/>
            <person name="Ito T."/>
            <person name="Fujiyama A."/>
            <person name="Inagaki F."/>
            <person name="Takami H."/>
        </authorList>
    </citation>
    <scope>NUCLEOTIDE SEQUENCE</scope>
    <source>
        <strain evidence="1">Expedition CK06-06</strain>
    </source>
</reference>
<name>X1KNP9_9ZZZZ</name>
<dbReference type="GO" id="GO:0016810">
    <property type="term" value="F:hydrolase activity, acting on carbon-nitrogen (but not peptide) bonds"/>
    <property type="evidence" value="ECO:0007669"/>
    <property type="project" value="InterPro"/>
</dbReference>
<accession>X1KNP9</accession>
<dbReference type="AlphaFoldDB" id="X1KNP9"/>
<sequence length="44" mass="4961">MKEYDLIIRNGLLIDPSQKIHAKRDVAISKGKIVEVAEGLDVKR</sequence>
<comment type="caution">
    <text evidence="1">The sequence shown here is derived from an EMBL/GenBank/DDBJ whole genome shotgun (WGS) entry which is preliminary data.</text>
</comment>